<dbReference type="EMBL" id="AP025226">
    <property type="protein sequence ID" value="BDB98267.1"/>
    <property type="molecule type" value="Genomic_DNA"/>
</dbReference>
<name>A0AAQ4CR36_9CREN</name>
<dbReference type="Proteomes" id="UP001319921">
    <property type="component" value="Chromosome"/>
</dbReference>
<proteinExistence type="predicted"/>
<sequence length="72" mass="8330">MSKLIAFKEALDNFQFVTINGKVVFEDKGRIIRIARAYSQVAKSAIKPLFEEKSVDELTKEFYNIITELYLP</sequence>
<dbReference type="AlphaFoldDB" id="A0AAQ4CR36"/>
<reference evidence="1 2" key="1">
    <citation type="journal article" date="2022" name="Microbiol. Resour. Announc.">
        <title>Complete Genome Sequence of the Hyperthermophilic and Acidophilic Archaeon Saccharolobus caldissimus Strain HS-3T.</title>
        <authorList>
            <person name="Sakai H.D."/>
            <person name="Kurosawa N."/>
        </authorList>
    </citation>
    <scope>NUCLEOTIDE SEQUENCE [LARGE SCALE GENOMIC DNA]</scope>
    <source>
        <strain evidence="1 2">JCM32116</strain>
    </source>
</reference>
<protein>
    <submittedName>
        <fullName evidence="1">Uncharacterized protein</fullName>
    </submittedName>
</protein>
<evidence type="ECO:0000313" key="1">
    <source>
        <dbReference type="EMBL" id="BDB98267.1"/>
    </source>
</evidence>
<accession>A0AAQ4CR36</accession>
<evidence type="ECO:0000313" key="2">
    <source>
        <dbReference type="Proteomes" id="UP001319921"/>
    </source>
</evidence>
<dbReference type="KEGG" id="scas:SACC_12840"/>
<gene>
    <name evidence="1" type="ORF">SACC_12840</name>
</gene>
<organism evidence="1 2">
    <name type="scientific">Saccharolobus caldissimus</name>
    <dbReference type="NCBI Taxonomy" id="1702097"/>
    <lineage>
        <taxon>Archaea</taxon>
        <taxon>Thermoproteota</taxon>
        <taxon>Thermoprotei</taxon>
        <taxon>Sulfolobales</taxon>
        <taxon>Sulfolobaceae</taxon>
        <taxon>Saccharolobus</taxon>
    </lineage>
</organism>
<keyword evidence="2" id="KW-1185">Reference proteome</keyword>